<evidence type="ECO:0000313" key="1">
    <source>
        <dbReference type="EMBL" id="KAG8369521.1"/>
    </source>
</evidence>
<evidence type="ECO:0000313" key="2">
    <source>
        <dbReference type="Proteomes" id="UP000826271"/>
    </source>
</evidence>
<accession>A0AAV6WE67</accession>
<dbReference type="EMBL" id="WHWC01000014">
    <property type="protein sequence ID" value="KAG8369521.1"/>
    <property type="molecule type" value="Genomic_DNA"/>
</dbReference>
<keyword evidence="2" id="KW-1185">Reference proteome</keyword>
<proteinExistence type="predicted"/>
<reference evidence="1" key="1">
    <citation type="submission" date="2019-10" db="EMBL/GenBank/DDBJ databases">
        <authorList>
            <person name="Zhang R."/>
            <person name="Pan Y."/>
            <person name="Wang J."/>
            <person name="Ma R."/>
            <person name="Yu S."/>
        </authorList>
    </citation>
    <scope>NUCLEOTIDE SEQUENCE</scope>
    <source>
        <strain evidence="1">LA-IB0</strain>
        <tissue evidence="1">Leaf</tissue>
    </source>
</reference>
<sequence>MARFDPRARMRDRITFTRASHIARGCLGEFGTDSLYLQRENFDSTAENAFTEEEIDKMEKDFGLVVPTEDERGRIFDVKITRSTSHYLLSTVDNSGRGWRRLCFMNDFKATSIMSLWIYREALQLGPIMKLPHLLVLTEDDPYCARCQRMSLFGY</sequence>
<protein>
    <submittedName>
        <fullName evidence="1">Uncharacterized protein</fullName>
    </submittedName>
</protein>
<dbReference type="AlphaFoldDB" id="A0AAV6WE67"/>
<dbReference type="Proteomes" id="UP000826271">
    <property type="component" value="Unassembled WGS sequence"/>
</dbReference>
<gene>
    <name evidence="1" type="ORF">BUALT_Bualt14G0022200</name>
</gene>
<organism evidence="1 2">
    <name type="scientific">Buddleja alternifolia</name>
    <dbReference type="NCBI Taxonomy" id="168488"/>
    <lineage>
        <taxon>Eukaryota</taxon>
        <taxon>Viridiplantae</taxon>
        <taxon>Streptophyta</taxon>
        <taxon>Embryophyta</taxon>
        <taxon>Tracheophyta</taxon>
        <taxon>Spermatophyta</taxon>
        <taxon>Magnoliopsida</taxon>
        <taxon>eudicotyledons</taxon>
        <taxon>Gunneridae</taxon>
        <taxon>Pentapetalae</taxon>
        <taxon>asterids</taxon>
        <taxon>lamiids</taxon>
        <taxon>Lamiales</taxon>
        <taxon>Scrophulariaceae</taxon>
        <taxon>Buddlejeae</taxon>
        <taxon>Buddleja</taxon>
    </lineage>
</organism>
<comment type="caution">
    <text evidence="1">The sequence shown here is derived from an EMBL/GenBank/DDBJ whole genome shotgun (WGS) entry which is preliminary data.</text>
</comment>
<name>A0AAV6WE67_9LAMI</name>